<proteinExistence type="predicted"/>
<feature type="domain" description="N-acetyltransferase" evidence="1">
    <location>
        <begin position="44"/>
        <end position="181"/>
    </location>
</feature>
<accession>A0A2K9LJN6</accession>
<dbReference type="AlphaFoldDB" id="A0A2K9LJN6"/>
<name>A0A2K9LJN6_9GAMM</name>
<dbReference type="InterPro" id="IPR050276">
    <property type="entry name" value="MshD_Acetyltransferase"/>
</dbReference>
<dbReference type="InterPro" id="IPR000182">
    <property type="entry name" value="GNAT_dom"/>
</dbReference>
<evidence type="ECO:0000313" key="2">
    <source>
        <dbReference type="EMBL" id="AUM12460.1"/>
    </source>
</evidence>
<dbReference type="KEGG" id="kak:Kalk_08515"/>
<dbReference type="Gene3D" id="3.40.630.30">
    <property type="match status" value="1"/>
</dbReference>
<dbReference type="PANTHER" id="PTHR43617">
    <property type="entry name" value="L-AMINO ACID N-ACETYLTRANSFERASE"/>
    <property type="match status" value="1"/>
</dbReference>
<dbReference type="InterPro" id="IPR016181">
    <property type="entry name" value="Acyl_CoA_acyltransferase"/>
</dbReference>
<evidence type="ECO:0000259" key="1">
    <source>
        <dbReference type="PROSITE" id="PS51186"/>
    </source>
</evidence>
<dbReference type="GO" id="GO:0016747">
    <property type="term" value="F:acyltransferase activity, transferring groups other than amino-acyl groups"/>
    <property type="evidence" value="ECO:0007669"/>
    <property type="project" value="InterPro"/>
</dbReference>
<dbReference type="SUPFAM" id="SSF55729">
    <property type="entry name" value="Acyl-CoA N-acyltransferases (Nat)"/>
    <property type="match status" value="1"/>
</dbReference>
<evidence type="ECO:0000313" key="3">
    <source>
        <dbReference type="Proteomes" id="UP000235116"/>
    </source>
</evidence>
<dbReference type="PROSITE" id="PS51186">
    <property type="entry name" value="GNAT"/>
    <property type="match status" value="1"/>
</dbReference>
<keyword evidence="3" id="KW-1185">Reference proteome</keyword>
<organism evidence="2 3">
    <name type="scientific">Ketobacter alkanivorans</name>
    <dbReference type="NCBI Taxonomy" id="1917421"/>
    <lineage>
        <taxon>Bacteria</taxon>
        <taxon>Pseudomonadati</taxon>
        <taxon>Pseudomonadota</taxon>
        <taxon>Gammaproteobacteria</taxon>
        <taxon>Pseudomonadales</taxon>
        <taxon>Ketobacteraceae</taxon>
        <taxon>Ketobacter</taxon>
    </lineage>
</organism>
<protein>
    <recommendedName>
        <fullName evidence="1">N-acetyltransferase domain-containing protein</fullName>
    </recommendedName>
</protein>
<dbReference type="CDD" id="cd04301">
    <property type="entry name" value="NAT_SF"/>
    <property type="match status" value="1"/>
</dbReference>
<dbReference type="Pfam" id="PF13673">
    <property type="entry name" value="Acetyltransf_10"/>
    <property type="match status" value="1"/>
</dbReference>
<dbReference type="EMBL" id="CP022684">
    <property type="protein sequence ID" value="AUM12460.1"/>
    <property type="molecule type" value="Genomic_DNA"/>
</dbReference>
<dbReference type="Proteomes" id="UP000235116">
    <property type="component" value="Chromosome"/>
</dbReference>
<reference evidence="3" key="1">
    <citation type="submission" date="2017-08" db="EMBL/GenBank/DDBJ databases">
        <title>Direct submision.</title>
        <authorList>
            <person name="Kim S.-J."/>
            <person name="Rhee S.-K."/>
        </authorList>
    </citation>
    <scope>NUCLEOTIDE SEQUENCE [LARGE SCALE GENOMIC DNA]</scope>
    <source>
        <strain evidence="3">GI5</strain>
    </source>
</reference>
<sequence length="181" mass="20989">MRCWRPVFSILVNTAFRKPSSLWRHRASRCGSTDKAMADLLEQQIIAPYDSDWYRQGCDLRRVVFMEEQGVSLADEFDGKDPDATHIVTVQNDEVVGVLRVLWLPEHAKIGRFAVRKDLRNEGIGSRLFHTALSFIDRKGVERVMLEAQIDRIEFYENFGFEAYGDEYLDAGILHRAMKNY</sequence>
<gene>
    <name evidence="2" type="ORF">Kalk_08515</name>
</gene>